<dbReference type="PROSITE" id="PS51173">
    <property type="entry name" value="CBM2"/>
    <property type="match status" value="1"/>
</dbReference>
<evidence type="ECO:0000256" key="1">
    <source>
        <dbReference type="SAM" id="MobiDB-lite"/>
    </source>
</evidence>
<dbReference type="SUPFAM" id="SSF49384">
    <property type="entry name" value="Carbohydrate-binding domain"/>
    <property type="match status" value="1"/>
</dbReference>
<dbReference type="InterPro" id="IPR008965">
    <property type="entry name" value="CBM2/CBM3_carb-bd_dom_sf"/>
</dbReference>
<evidence type="ECO:0000256" key="2">
    <source>
        <dbReference type="SAM" id="Phobius"/>
    </source>
</evidence>
<name>A0ABQ4J1R3_9ACTN</name>
<dbReference type="RefSeq" id="WP_204003300.1">
    <property type="nucleotide sequence ID" value="NZ_BOPB01000029.1"/>
</dbReference>
<proteinExistence type="predicted"/>
<evidence type="ECO:0000313" key="5">
    <source>
        <dbReference type="Proteomes" id="UP000643165"/>
    </source>
</evidence>
<dbReference type="InterPro" id="IPR012291">
    <property type="entry name" value="CBM2_carb-bd_dom_sf"/>
</dbReference>
<dbReference type="EMBL" id="BOPB01000029">
    <property type="protein sequence ID" value="GIJ24074.1"/>
    <property type="molecule type" value="Genomic_DNA"/>
</dbReference>
<protein>
    <recommendedName>
        <fullName evidence="3">CBM2 domain-containing protein</fullName>
    </recommendedName>
</protein>
<dbReference type="SMART" id="SM00637">
    <property type="entry name" value="CBD_II"/>
    <property type="match status" value="1"/>
</dbReference>
<feature type="domain" description="CBM2" evidence="3">
    <location>
        <begin position="176"/>
        <end position="288"/>
    </location>
</feature>
<organism evidence="4 5">
    <name type="scientific">Micromonospora lutea</name>
    <dbReference type="NCBI Taxonomy" id="419825"/>
    <lineage>
        <taxon>Bacteria</taxon>
        <taxon>Bacillati</taxon>
        <taxon>Actinomycetota</taxon>
        <taxon>Actinomycetes</taxon>
        <taxon>Micromonosporales</taxon>
        <taxon>Micromonosporaceae</taxon>
        <taxon>Micromonospora</taxon>
    </lineage>
</organism>
<feature type="compositionally biased region" description="Low complexity" evidence="1">
    <location>
        <begin position="101"/>
        <end position="123"/>
    </location>
</feature>
<evidence type="ECO:0000259" key="3">
    <source>
        <dbReference type="PROSITE" id="PS51173"/>
    </source>
</evidence>
<dbReference type="InterPro" id="IPR001919">
    <property type="entry name" value="CBD2"/>
</dbReference>
<dbReference type="Proteomes" id="UP000643165">
    <property type="component" value="Unassembled WGS sequence"/>
</dbReference>
<comment type="caution">
    <text evidence="4">The sequence shown here is derived from an EMBL/GenBank/DDBJ whole genome shotgun (WGS) entry which is preliminary data.</text>
</comment>
<sequence>MSVRPSGDANDDATGDQYGDGNRAATGDQYDDAVGDRNGDVVGDAGTVGGHALPRMIASAPWVMVLVGVAVLAVLLVVALLSFRGPEQPVAWSPGPPITLPTAAGESAESASTAHSTTTGPSVPATPPLSVPPSASVTPSGSPASSATSARPTGPSRSGAPGQPETYWSPSASAPAGSTDGGGTVTVSYRVQGSGADYFEAQMVVRNSSGQSNDWKVELRFNGGVTGVRASSGPGVAVTIRGSGWYLLSGTGQLAAGAQQSVQLRFTRTGGGEYPAQCTVNGTSCGIG</sequence>
<keyword evidence="5" id="KW-1185">Reference proteome</keyword>
<keyword evidence="2" id="KW-0472">Membrane</keyword>
<keyword evidence="2" id="KW-0812">Transmembrane</keyword>
<evidence type="ECO:0000313" key="4">
    <source>
        <dbReference type="EMBL" id="GIJ24074.1"/>
    </source>
</evidence>
<feature type="region of interest" description="Disordered" evidence="1">
    <location>
        <begin position="1"/>
        <end position="38"/>
    </location>
</feature>
<dbReference type="Pfam" id="PF00553">
    <property type="entry name" value="CBM_2"/>
    <property type="match status" value="1"/>
</dbReference>
<reference evidence="4 5" key="1">
    <citation type="submission" date="2021-01" db="EMBL/GenBank/DDBJ databases">
        <title>Whole genome shotgun sequence of Verrucosispora lutea NBRC 106530.</title>
        <authorList>
            <person name="Komaki H."/>
            <person name="Tamura T."/>
        </authorList>
    </citation>
    <scope>NUCLEOTIDE SEQUENCE [LARGE SCALE GENOMIC DNA]</scope>
    <source>
        <strain evidence="4 5">NBRC 106530</strain>
    </source>
</reference>
<gene>
    <name evidence="4" type="ORF">Vlu01_46980</name>
</gene>
<feature type="compositionally biased region" description="Low complexity" evidence="1">
    <location>
        <begin position="132"/>
        <end position="156"/>
    </location>
</feature>
<feature type="transmembrane region" description="Helical" evidence="2">
    <location>
        <begin position="62"/>
        <end position="83"/>
    </location>
</feature>
<feature type="region of interest" description="Disordered" evidence="1">
    <location>
        <begin position="87"/>
        <end position="186"/>
    </location>
</feature>
<accession>A0ABQ4J1R3</accession>
<dbReference type="Gene3D" id="2.60.40.290">
    <property type="match status" value="1"/>
</dbReference>
<keyword evidence="2" id="KW-1133">Transmembrane helix</keyword>